<dbReference type="OrthoDB" id="9782432at2"/>
<reference evidence="2 3" key="1">
    <citation type="submission" date="2016-12" db="EMBL/GenBank/DDBJ databases">
        <authorList>
            <person name="Song W.-J."/>
            <person name="Kurnit D.M."/>
        </authorList>
    </citation>
    <scope>NUCLEOTIDE SEQUENCE [LARGE SCALE GENOMIC DNA]</scope>
    <source>
        <strain evidence="2 3">DSM 18488</strain>
    </source>
</reference>
<dbReference type="RefSeq" id="WP_073611516.1">
    <property type="nucleotide sequence ID" value="NZ_FRFE01000001.1"/>
</dbReference>
<name>A0A1M7XVU9_9BACT</name>
<dbReference type="InterPro" id="IPR038354">
    <property type="entry name" value="VKOR_sf"/>
</dbReference>
<keyword evidence="1" id="KW-1133">Transmembrane helix</keyword>
<keyword evidence="1" id="KW-0472">Membrane</keyword>
<dbReference type="AlphaFoldDB" id="A0A1M7XVU9"/>
<dbReference type="EMBL" id="FRFE01000001">
    <property type="protein sequence ID" value="SHO42765.1"/>
    <property type="molecule type" value="Genomic_DNA"/>
</dbReference>
<sequence>MINLQMLLALGGGLLAAAQALLIVLQGNILCLNDGCEIVEKLTKVPPIAFNVVGSLFFMSVFLALWQGARGVRGWLNLARILLLAGMAVEGVLIGFQYYVAQVFCSYCLTVFSIILLLNLLMGWRQLLSGLTVTVSVLMAFSGLQFVPHLQAGEVALESGVYGRLENTQSSTARYLFFSSSCPHCEDVIATIDDDFVCSLDFNPVDELQKSPINSLTLRQTYSPELNRTFLKNLEMPEIPVLVVKAPEEVRVLKGKQAIVAYFDSNCRKKKVPEEVVSGLSGTSVQNGTSPVLPFITPAPADETCSVDVDCEEDPLAGTAEDATKAE</sequence>
<dbReference type="STRING" id="1121416.SAMN02745220_00141"/>
<feature type="transmembrane region" description="Helical" evidence="1">
    <location>
        <begin position="128"/>
        <end position="147"/>
    </location>
</feature>
<organism evidence="2 3">
    <name type="scientific">Desulfopila aestuarii DSM 18488</name>
    <dbReference type="NCBI Taxonomy" id="1121416"/>
    <lineage>
        <taxon>Bacteria</taxon>
        <taxon>Pseudomonadati</taxon>
        <taxon>Thermodesulfobacteriota</taxon>
        <taxon>Desulfobulbia</taxon>
        <taxon>Desulfobulbales</taxon>
        <taxon>Desulfocapsaceae</taxon>
        <taxon>Desulfopila</taxon>
    </lineage>
</organism>
<accession>A0A1M7XVU9</accession>
<dbReference type="Proteomes" id="UP000184603">
    <property type="component" value="Unassembled WGS sequence"/>
</dbReference>
<evidence type="ECO:0000313" key="2">
    <source>
        <dbReference type="EMBL" id="SHO42765.1"/>
    </source>
</evidence>
<keyword evidence="1" id="KW-0812">Transmembrane</keyword>
<feature type="transmembrane region" description="Helical" evidence="1">
    <location>
        <begin position="78"/>
        <end position="98"/>
    </location>
</feature>
<gene>
    <name evidence="2" type="ORF">SAMN02745220_00141</name>
</gene>
<dbReference type="Gene3D" id="1.20.1440.130">
    <property type="entry name" value="VKOR domain"/>
    <property type="match status" value="1"/>
</dbReference>
<feature type="transmembrane region" description="Helical" evidence="1">
    <location>
        <begin position="104"/>
        <end position="121"/>
    </location>
</feature>
<evidence type="ECO:0000256" key="1">
    <source>
        <dbReference type="SAM" id="Phobius"/>
    </source>
</evidence>
<keyword evidence="3" id="KW-1185">Reference proteome</keyword>
<protein>
    <submittedName>
        <fullName evidence="2">Uncharacterized membrane protein</fullName>
    </submittedName>
</protein>
<dbReference type="CDD" id="cd12921">
    <property type="entry name" value="VKOR_4"/>
    <property type="match status" value="1"/>
</dbReference>
<feature type="transmembrane region" description="Helical" evidence="1">
    <location>
        <begin position="48"/>
        <end position="66"/>
    </location>
</feature>
<proteinExistence type="predicted"/>
<evidence type="ECO:0000313" key="3">
    <source>
        <dbReference type="Proteomes" id="UP000184603"/>
    </source>
</evidence>